<comment type="subcellular location">
    <subcellularLocation>
        <location evidence="1">Cell membrane</location>
        <topology evidence="1">Single-pass membrane protein</topology>
    </subcellularLocation>
    <subcellularLocation>
        <location evidence="7">Cell membrane</location>
        <topology evidence="7">Single-pass type II membrane protein</topology>
    </subcellularLocation>
</comment>
<dbReference type="STRING" id="655015.B1812_13815"/>
<name>A0A1W6MWK3_9HYPH</name>
<dbReference type="PANTHER" id="PTHR30558">
    <property type="entry name" value="EXBD MEMBRANE COMPONENT OF PMF-DRIVEN MACROMOLECULE IMPORT SYSTEM"/>
    <property type="match status" value="1"/>
</dbReference>
<keyword evidence="7" id="KW-0813">Transport</keyword>
<protein>
    <recommendedName>
        <fullName evidence="11">Biopolymer transporter ExbD</fullName>
    </recommendedName>
</protein>
<dbReference type="InterPro" id="IPR003400">
    <property type="entry name" value="ExbD"/>
</dbReference>
<accession>A0A1W6MWK3</accession>
<keyword evidence="6 8" id="KW-0472">Membrane</keyword>
<evidence type="ECO:0000256" key="2">
    <source>
        <dbReference type="ARBA" id="ARBA00005811"/>
    </source>
</evidence>
<dbReference type="PANTHER" id="PTHR30558:SF3">
    <property type="entry name" value="BIOPOLYMER TRANSPORT PROTEIN EXBD-RELATED"/>
    <property type="match status" value="1"/>
</dbReference>
<dbReference type="RefSeq" id="WP_158658767.1">
    <property type="nucleotide sequence ID" value="NZ_AP027149.1"/>
</dbReference>
<dbReference type="Proteomes" id="UP000193978">
    <property type="component" value="Chromosome"/>
</dbReference>
<keyword evidence="5 8" id="KW-1133">Transmembrane helix</keyword>
<dbReference type="GO" id="GO:0022857">
    <property type="term" value="F:transmembrane transporter activity"/>
    <property type="evidence" value="ECO:0007669"/>
    <property type="project" value="InterPro"/>
</dbReference>
<evidence type="ECO:0000256" key="5">
    <source>
        <dbReference type="ARBA" id="ARBA00022989"/>
    </source>
</evidence>
<keyword evidence="10" id="KW-1185">Reference proteome</keyword>
<dbReference type="Gene3D" id="3.30.420.270">
    <property type="match status" value="1"/>
</dbReference>
<proteinExistence type="inferred from homology"/>
<evidence type="ECO:0000256" key="1">
    <source>
        <dbReference type="ARBA" id="ARBA00004162"/>
    </source>
</evidence>
<evidence type="ECO:0000256" key="4">
    <source>
        <dbReference type="ARBA" id="ARBA00022692"/>
    </source>
</evidence>
<evidence type="ECO:0000313" key="9">
    <source>
        <dbReference type="EMBL" id="ARN81982.1"/>
    </source>
</evidence>
<keyword evidence="3" id="KW-1003">Cell membrane</keyword>
<feature type="transmembrane region" description="Helical" evidence="8">
    <location>
        <begin position="12"/>
        <end position="34"/>
    </location>
</feature>
<dbReference type="AlphaFoldDB" id="A0A1W6MWK3"/>
<dbReference type="OrthoDB" id="9793581at2"/>
<sequence length="138" mass="15247">MSPGRQQPDISLNSFLDLVLNILLFFVFATELAVTKSLNVAVPKTEYGEQTSRDNESLLIQVTKDSRYFIGQDEVGPDKLPLRMRERKAANPNLKNVIVRGDLESRLQATVNVLGACKQAGFAKVKIETEKGRADGSP</sequence>
<dbReference type="Pfam" id="PF02472">
    <property type="entry name" value="ExbD"/>
    <property type="match status" value="1"/>
</dbReference>
<evidence type="ECO:0000256" key="7">
    <source>
        <dbReference type="RuleBase" id="RU003879"/>
    </source>
</evidence>
<keyword evidence="7" id="KW-0653">Protein transport</keyword>
<gene>
    <name evidence="9" type="ORF">B1812_13815</name>
</gene>
<dbReference type="GO" id="GO:0005886">
    <property type="term" value="C:plasma membrane"/>
    <property type="evidence" value="ECO:0007669"/>
    <property type="project" value="UniProtKB-SubCell"/>
</dbReference>
<evidence type="ECO:0008006" key="11">
    <source>
        <dbReference type="Google" id="ProtNLM"/>
    </source>
</evidence>
<comment type="similarity">
    <text evidence="2 7">Belongs to the ExbD/TolR family.</text>
</comment>
<evidence type="ECO:0000256" key="8">
    <source>
        <dbReference type="SAM" id="Phobius"/>
    </source>
</evidence>
<reference evidence="9 10" key="1">
    <citation type="submission" date="2017-02" db="EMBL/GenBank/DDBJ databases">
        <authorList>
            <person name="Peterson S.W."/>
        </authorList>
    </citation>
    <scope>NUCLEOTIDE SEQUENCE [LARGE SCALE GENOMIC DNA]</scope>
    <source>
        <strain evidence="9 10">S285</strain>
    </source>
</reference>
<keyword evidence="4 7" id="KW-0812">Transmembrane</keyword>
<evidence type="ECO:0000313" key="10">
    <source>
        <dbReference type="Proteomes" id="UP000193978"/>
    </source>
</evidence>
<dbReference type="KEGG" id="mbry:B1812_13815"/>
<organism evidence="9 10">
    <name type="scientific">Methylocystis bryophila</name>
    <dbReference type="NCBI Taxonomy" id="655015"/>
    <lineage>
        <taxon>Bacteria</taxon>
        <taxon>Pseudomonadati</taxon>
        <taxon>Pseudomonadota</taxon>
        <taxon>Alphaproteobacteria</taxon>
        <taxon>Hyphomicrobiales</taxon>
        <taxon>Methylocystaceae</taxon>
        <taxon>Methylocystis</taxon>
    </lineage>
</organism>
<evidence type="ECO:0000256" key="6">
    <source>
        <dbReference type="ARBA" id="ARBA00023136"/>
    </source>
</evidence>
<dbReference type="GO" id="GO:0015031">
    <property type="term" value="P:protein transport"/>
    <property type="evidence" value="ECO:0007669"/>
    <property type="project" value="UniProtKB-KW"/>
</dbReference>
<dbReference type="EMBL" id="CP019948">
    <property type="protein sequence ID" value="ARN81982.1"/>
    <property type="molecule type" value="Genomic_DNA"/>
</dbReference>
<evidence type="ECO:0000256" key="3">
    <source>
        <dbReference type="ARBA" id="ARBA00022475"/>
    </source>
</evidence>